<dbReference type="RefSeq" id="WP_386050089.1">
    <property type="nucleotide sequence ID" value="NZ_JBHTKH010000001.1"/>
</dbReference>
<dbReference type="PROSITE" id="PS01081">
    <property type="entry name" value="HTH_TETR_1"/>
    <property type="match status" value="1"/>
</dbReference>
<name>A0ABW3MU34_9MICO</name>
<dbReference type="InterPro" id="IPR036271">
    <property type="entry name" value="Tet_transcr_reg_TetR-rel_C_sf"/>
</dbReference>
<dbReference type="SUPFAM" id="SSF46689">
    <property type="entry name" value="Homeodomain-like"/>
    <property type="match status" value="1"/>
</dbReference>
<accession>A0ABW3MU34</accession>
<dbReference type="Proteomes" id="UP001597046">
    <property type="component" value="Unassembled WGS sequence"/>
</dbReference>
<comment type="caution">
    <text evidence="6">The sequence shown here is derived from an EMBL/GenBank/DDBJ whole genome shotgun (WGS) entry which is preliminary data.</text>
</comment>
<evidence type="ECO:0000256" key="1">
    <source>
        <dbReference type="ARBA" id="ARBA00023015"/>
    </source>
</evidence>
<evidence type="ECO:0000313" key="6">
    <source>
        <dbReference type="EMBL" id="MFD1052914.1"/>
    </source>
</evidence>
<sequence>MALSREQVVATAVDLLRRYGLGDLSMRRLARELGVAPGALYWHVANKQELLVEVADVLLAEIPPVPTDRPAPEALAGLAVAIREALVQVPDAADVVGLAYAVEPGAARALRDLARLVHEAGATASERDDVAVLVVHHILGSVAAQQNRALAAHIDPELPAPDSTSEAKAFEVGLAVIVRGLGAAT</sequence>
<evidence type="ECO:0000256" key="4">
    <source>
        <dbReference type="PROSITE-ProRule" id="PRU00335"/>
    </source>
</evidence>
<dbReference type="PROSITE" id="PS50977">
    <property type="entry name" value="HTH_TETR_2"/>
    <property type="match status" value="1"/>
</dbReference>
<dbReference type="SUPFAM" id="SSF48498">
    <property type="entry name" value="Tetracyclin repressor-like, C-terminal domain"/>
    <property type="match status" value="1"/>
</dbReference>
<dbReference type="PRINTS" id="PR00455">
    <property type="entry name" value="HTHTETR"/>
</dbReference>
<dbReference type="InterPro" id="IPR001647">
    <property type="entry name" value="HTH_TetR"/>
</dbReference>
<evidence type="ECO:0000313" key="7">
    <source>
        <dbReference type="Proteomes" id="UP001597046"/>
    </source>
</evidence>
<evidence type="ECO:0000256" key="3">
    <source>
        <dbReference type="ARBA" id="ARBA00023163"/>
    </source>
</evidence>
<dbReference type="Gene3D" id="1.10.10.60">
    <property type="entry name" value="Homeodomain-like"/>
    <property type="match status" value="1"/>
</dbReference>
<dbReference type="Gene3D" id="1.10.357.10">
    <property type="entry name" value="Tetracycline Repressor, domain 2"/>
    <property type="match status" value="1"/>
</dbReference>
<evidence type="ECO:0000259" key="5">
    <source>
        <dbReference type="PROSITE" id="PS50977"/>
    </source>
</evidence>
<dbReference type="EMBL" id="JBHTKH010000001">
    <property type="protein sequence ID" value="MFD1052914.1"/>
    <property type="molecule type" value="Genomic_DNA"/>
</dbReference>
<evidence type="ECO:0000256" key="2">
    <source>
        <dbReference type="ARBA" id="ARBA00023125"/>
    </source>
</evidence>
<keyword evidence="1" id="KW-0805">Transcription regulation</keyword>
<keyword evidence="7" id="KW-1185">Reference proteome</keyword>
<dbReference type="InterPro" id="IPR009057">
    <property type="entry name" value="Homeodomain-like_sf"/>
</dbReference>
<feature type="domain" description="HTH tetR-type" evidence="5">
    <location>
        <begin position="2"/>
        <end position="62"/>
    </location>
</feature>
<proteinExistence type="predicted"/>
<dbReference type="InterPro" id="IPR003012">
    <property type="entry name" value="Tet_transcr_reg_TetR"/>
</dbReference>
<organism evidence="6 7">
    <name type="scientific">Terrabacter terrigena</name>
    <dbReference type="NCBI Taxonomy" id="574718"/>
    <lineage>
        <taxon>Bacteria</taxon>
        <taxon>Bacillati</taxon>
        <taxon>Actinomycetota</taxon>
        <taxon>Actinomycetes</taxon>
        <taxon>Micrococcales</taxon>
        <taxon>Intrasporangiaceae</taxon>
        <taxon>Terrabacter</taxon>
    </lineage>
</organism>
<dbReference type="PANTHER" id="PTHR30055:SF151">
    <property type="entry name" value="TRANSCRIPTIONAL REGULATORY PROTEIN"/>
    <property type="match status" value="1"/>
</dbReference>
<dbReference type="Pfam" id="PF00440">
    <property type="entry name" value="TetR_N"/>
    <property type="match status" value="1"/>
</dbReference>
<dbReference type="InterPro" id="IPR023772">
    <property type="entry name" value="DNA-bd_HTH_TetR-type_CS"/>
</dbReference>
<dbReference type="PANTHER" id="PTHR30055">
    <property type="entry name" value="HTH-TYPE TRANSCRIPTIONAL REGULATOR RUTR"/>
    <property type="match status" value="1"/>
</dbReference>
<reference evidence="7" key="1">
    <citation type="journal article" date="2019" name="Int. J. Syst. Evol. Microbiol.">
        <title>The Global Catalogue of Microorganisms (GCM) 10K type strain sequencing project: providing services to taxonomists for standard genome sequencing and annotation.</title>
        <authorList>
            <consortium name="The Broad Institute Genomics Platform"/>
            <consortium name="The Broad Institute Genome Sequencing Center for Infectious Disease"/>
            <person name="Wu L."/>
            <person name="Ma J."/>
        </authorList>
    </citation>
    <scope>NUCLEOTIDE SEQUENCE [LARGE SCALE GENOMIC DNA]</scope>
    <source>
        <strain evidence="7">CCUG 57508</strain>
    </source>
</reference>
<keyword evidence="3" id="KW-0804">Transcription</keyword>
<feature type="DNA-binding region" description="H-T-H motif" evidence="4">
    <location>
        <begin position="25"/>
        <end position="44"/>
    </location>
</feature>
<dbReference type="PRINTS" id="PR00400">
    <property type="entry name" value="TETREPRESSOR"/>
</dbReference>
<protein>
    <submittedName>
        <fullName evidence="6">TetR family transcriptional regulator</fullName>
    </submittedName>
</protein>
<keyword evidence="2 4" id="KW-0238">DNA-binding</keyword>
<gene>
    <name evidence="6" type="ORF">ACFQ2V_01240</name>
</gene>
<dbReference type="InterPro" id="IPR050109">
    <property type="entry name" value="HTH-type_TetR-like_transc_reg"/>
</dbReference>